<dbReference type="STRING" id="28034.BFX07_13595"/>
<dbReference type="SUPFAM" id="SSF47384">
    <property type="entry name" value="Homodimeric domain of signal transducing histidine kinase"/>
    <property type="match status" value="1"/>
</dbReference>
<evidence type="ECO:0000256" key="4">
    <source>
        <dbReference type="ARBA" id="ARBA00022679"/>
    </source>
</evidence>
<reference evidence="11" key="1">
    <citation type="submission" date="2017-04" db="EMBL/GenBank/DDBJ databases">
        <authorList>
            <person name="Varghese N."/>
            <person name="Submissions S."/>
        </authorList>
    </citation>
    <scope>NUCLEOTIDE SEQUENCE [LARGE SCALE GENOMIC DNA]</scope>
    <source>
        <strain evidence="11">DSM 9293</strain>
    </source>
</reference>
<gene>
    <name evidence="10" type="ORF">SAMN00768000_1484</name>
</gene>
<dbReference type="AlphaFoldDB" id="A0A1W1WD96"/>
<evidence type="ECO:0000259" key="9">
    <source>
        <dbReference type="PROSITE" id="PS50109"/>
    </source>
</evidence>
<dbReference type="GO" id="GO:0005524">
    <property type="term" value="F:ATP binding"/>
    <property type="evidence" value="ECO:0007669"/>
    <property type="project" value="UniProtKB-KW"/>
</dbReference>
<dbReference type="EC" id="2.7.13.3" evidence="2"/>
<keyword evidence="6 10" id="KW-0418">Kinase</keyword>
<dbReference type="InterPro" id="IPR005467">
    <property type="entry name" value="His_kinase_dom"/>
</dbReference>
<evidence type="ECO:0000256" key="1">
    <source>
        <dbReference type="ARBA" id="ARBA00000085"/>
    </source>
</evidence>
<name>A0A1W1WD96_SULTA</name>
<dbReference type="PROSITE" id="PS50109">
    <property type="entry name" value="HIS_KIN"/>
    <property type="match status" value="1"/>
</dbReference>
<evidence type="ECO:0000256" key="3">
    <source>
        <dbReference type="ARBA" id="ARBA00022553"/>
    </source>
</evidence>
<keyword evidence="4" id="KW-0808">Transferase</keyword>
<feature type="domain" description="Histidine kinase" evidence="9">
    <location>
        <begin position="86"/>
        <end position="284"/>
    </location>
</feature>
<dbReference type="Pfam" id="PF00512">
    <property type="entry name" value="HisKA"/>
    <property type="match status" value="1"/>
</dbReference>
<dbReference type="Gene3D" id="3.30.565.10">
    <property type="entry name" value="Histidine kinase-like ATPase, C-terminal domain"/>
    <property type="match status" value="1"/>
</dbReference>
<dbReference type="OrthoDB" id="9815750at2"/>
<sequence>MSSQQQVVESFWRLCRRFGIPINFVTWGEWTYGENQTLGYVYREQTDVGLISLGFKEPVRMSWVKLMAAFLAHMVHDQQDDLIVAATVHEIRNPLTVLSGYQELLSQKHPDPLWEKMDELMMRIAERLDDMLSGYSSTRRLEGFDLTALCHDVGEDYKVFLTRREISLNIHGEPCEIHGDRKQLRQVIRNLLHNAADAVLPGGHIDITVNAQDEHVILRVSDNGMGIHETIRPFLFRPYYTSKIDGHGLGLVICQRIVEQHHGTIDIVDLSPGTAFVVSLPKMQK</sequence>
<keyword evidence="5" id="KW-0547">Nucleotide-binding</keyword>
<keyword evidence="8" id="KW-0902">Two-component regulatory system</keyword>
<dbReference type="EMBL" id="FWWY01000001">
    <property type="protein sequence ID" value="SMC04139.1"/>
    <property type="molecule type" value="Genomic_DNA"/>
</dbReference>
<evidence type="ECO:0000313" key="11">
    <source>
        <dbReference type="Proteomes" id="UP000192660"/>
    </source>
</evidence>
<evidence type="ECO:0000256" key="7">
    <source>
        <dbReference type="ARBA" id="ARBA00022840"/>
    </source>
</evidence>
<accession>A0A1W1WD96</accession>
<dbReference type="Pfam" id="PF02518">
    <property type="entry name" value="HATPase_c"/>
    <property type="match status" value="1"/>
</dbReference>
<dbReference type="SMART" id="SM00387">
    <property type="entry name" value="HATPase_c"/>
    <property type="match status" value="1"/>
</dbReference>
<dbReference type="RefSeq" id="WP_020375499.1">
    <property type="nucleotide sequence ID" value="NZ_FWWY01000001.1"/>
</dbReference>
<dbReference type="GO" id="GO:0000155">
    <property type="term" value="F:phosphorelay sensor kinase activity"/>
    <property type="evidence" value="ECO:0007669"/>
    <property type="project" value="InterPro"/>
</dbReference>
<dbReference type="Gene3D" id="1.10.287.130">
    <property type="match status" value="1"/>
</dbReference>
<dbReference type="PANTHER" id="PTHR43065">
    <property type="entry name" value="SENSOR HISTIDINE KINASE"/>
    <property type="match status" value="1"/>
</dbReference>
<dbReference type="InterPro" id="IPR003594">
    <property type="entry name" value="HATPase_dom"/>
</dbReference>
<keyword evidence="7" id="KW-0067">ATP-binding</keyword>
<organism evidence="10 11">
    <name type="scientific">Sulfobacillus thermosulfidooxidans (strain DSM 9293 / VKM B-1269 / AT-1)</name>
    <dbReference type="NCBI Taxonomy" id="929705"/>
    <lineage>
        <taxon>Bacteria</taxon>
        <taxon>Bacillati</taxon>
        <taxon>Bacillota</taxon>
        <taxon>Clostridia</taxon>
        <taxon>Eubacteriales</taxon>
        <taxon>Clostridiales Family XVII. Incertae Sedis</taxon>
        <taxon>Sulfobacillus</taxon>
    </lineage>
</organism>
<dbReference type="InterPro" id="IPR036890">
    <property type="entry name" value="HATPase_C_sf"/>
</dbReference>
<dbReference type="PRINTS" id="PR00344">
    <property type="entry name" value="BCTRLSENSOR"/>
</dbReference>
<evidence type="ECO:0000256" key="5">
    <source>
        <dbReference type="ARBA" id="ARBA00022741"/>
    </source>
</evidence>
<dbReference type="SUPFAM" id="SSF55874">
    <property type="entry name" value="ATPase domain of HSP90 chaperone/DNA topoisomerase II/histidine kinase"/>
    <property type="match status" value="1"/>
</dbReference>
<keyword evidence="11" id="KW-1185">Reference proteome</keyword>
<dbReference type="InterPro" id="IPR004358">
    <property type="entry name" value="Sig_transdc_His_kin-like_C"/>
</dbReference>
<dbReference type="PANTHER" id="PTHR43065:SF10">
    <property type="entry name" value="PEROXIDE STRESS-ACTIVATED HISTIDINE KINASE MAK3"/>
    <property type="match status" value="1"/>
</dbReference>
<evidence type="ECO:0000256" key="8">
    <source>
        <dbReference type="ARBA" id="ARBA00023012"/>
    </source>
</evidence>
<evidence type="ECO:0000313" key="10">
    <source>
        <dbReference type="EMBL" id="SMC04139.1"/>
    </source>
</evidence>
<evidence type="ECO:0000256" key="2">
    <source>
        <dbReference type="ARBA" id="ARBA00012438"/>
    </source>
</evidence>
<protein>
    <recommendedName>
        <fullName evidence="2">histidine kinase</fullName>
        <ecNumber evidence="2">2.7.13.3</ecNumber>
    </recommendedName>
</protein>
<proteinExistence type="predicted"/>
<comment type="catalytic activity">
    <reaction evidence="1">
        <text>ATP + protein L-histidine = ADP + protein N-phospho-L-histidine.</text>
        <dbReference type="EC" id="2.7.13.3"/>
    </reaction>
</comment>
<dbReference type="Proteomes" id="UP000192660">
    <property type="component" value="Unassembled WGS sequence"/>
</dbReference>
<evidence type="ECO:0000256" key="6">
    <source>
        <dbReference type="ARBA" id="ARBA00022777"/>
    </source>
</evidence>
<dbReference type="InterPro" id="IPR003661">
    <property type="entry name" value="HisK_dim/P_dom"/>
</dbReference>
<keyword evidence="3" id="KW-0597">Phosphoprotein</keyword>
<dbReference type="InterPro" id="IPR036097">
    <property type="entry name" value="HisK_dim/P_sf"/>
</dbReference>
<dbReference type="CDD" id="cd00082">
    <property type="entry name" value="HisKA"/>
    <property type="match status" value="1"/>
</dbReference>